<dbReference type="OrthoDB" id="9778595at2"/>
<keyword evidence="6 10" id="KW-0274">FAD</keyword>
<dbReference type="InterPro" id="IPR024932">
    <property type="entry name" value="ApbE"/>
</dbReference>
<feature type="binding site" evidence="11">
    <location>
        <position position="308"/>
    </location>
    <ligand>
        <name>Mg(2+)</name>
        <dbReference type="ChEBI" id="CHEBI:18420"/>
    </ligand>
</feature>
<sequence length="367" mass="40761">MDEHQSCWILWVGVATVSLFGSQFVNIPDAYGQEQATTVAEQLDRYEFLQIRMGIPVTLTLYAPSRDAANVASTAAFDRFREIDRIMSDYDPDSELMQLCQFAQPDEPVSISDDLFEVLSAAQQLSRKTQGAFDVTIGPVGRLWRLARRKEELPDFDRLAEARDRVGYQSLVLDPNQRTVTLRKEGMQLDLGGIAKGYAADVALESMKQYGVTRVLIDAGGDLVAGDPPPGREFWRVEVEQRDASDQEESTRMILKVKNCGVATSGDTYQYLEIDGKRYSHLVNPKTGLGVTVPASVTVVASTGMEADSLASALSVLRDRKSIEQLCRDSNAEFLKVELGEDGTRKEIASSGFFERIADSNEEYEEE</sequence>
<keyword evidence="3 10" id="KW-0285">Flavoprotein</keyword>
<evidence type="ECO:0000256" key="6">
    <source>
        <dbReference type="ARBA" id="ARBA00022827"/>
    </source>
</evidence>
<comment type="caution">
    <text evidence="12">The sequence shown here is derived from an EMBL/GenBank/DDBJ whole genome shotgun (WGS) entry which is preliminary data.</text>
</comment>
<dbReference type="PIRSF" id="PIRSF006268">
    <property type="entry name" value="ApbE"/>
    <property type="match status" value="1"/>
</dbReference>
<comment type="similarity">
    <text evidence="10">Belongs to the ApbE family.</text>
</comment>
<evidence type="ECO:0000313" key="13">
    <source>
        <dbReference type="Proteomes" id="UP000317243"/>
    </source>
</evidence>
<evidence type="ECO:0000256" key="11">
    <source>
        <dbReference type="PIRSR" id="PIRSR006268-2"/>
    </source>
</evidence>
<proteinExistence type="inferred from homology"/>
<dbReference type="GO" id="GO:0016740">
    <property type="term" value="F:transferase activity"/>
    <property type="evidence" value="ECO:0007669"/>
    <property type="project" value="UniProtKB-UniRule"/>
</dbReference>
<dbReference type="GO" id="GO:0046872">
    <property type="term" value="F:metal ion binding"/>
    <property type="evidence" value="ECO:0007669"/>
    <property type="project" value="UniProtKB-UniRule"/>
</dbReference>
<dbReference type="EMBL" id="SIHI01000001">
    <property type="protein sequence ID" value="TWT57022.1"/>
    <property type="molecule type" value="Genomic_DNA"/>
</dbReference>
<protein>
    <recommendedName>
        <fullName evidence="2 10">FAD:protein FMN transferase</fullName>
        <ecNumber evidence="1 10">2.7.1.180</ecNumber>
    </recommendedName>
    <alternativeName>
        <fullName evidence="8 10">Flavin transferase</fullName>
    </alternativeName>
</protein>
<dbReference type="AlphaFoldDB" id="A0A5C5X4G2"/>
<reference evidence="12 13" key="1">
    <citation type="submission" date="2019-02" db="EMBL/GenBank/DDBJ databases">
        <title>Deep-cultivation of Planctomycetes and their phenomic and genomic characterization uncovers novel biology.</title>
        <authorList>
            <person name="Wiegand S."/>
            <person name="Jogler M."/>
            <person name="Boedeker C."/>
            <person name="Pinto D."/>
            <person name="Vollmers J."/>
            <person name="Rivas-Marin E."/>
            <person name="Kohn T."/>
            <person name="Peeters S.H."/>
            <person name="Heuer A."/>
            <person name="Rast P."/>
            <person name="Oberbeckmann S."/>
            <person name="Bunk B."/>
            <person name="Jeske O."/>
            <person name="Meyerdierks A."/>
            <person name="Storesund J.E."/>
            <person name="Kallscheuer N."/>
            <person name="Luecker S."/>
            <person name="Lage O.M."/>
            <person name="Pohl T."/>
            <person name="Merkel B.J."/>
            <person name="Hornburger P."/>
            <person name="Mueller R.-W."/>
            <person name="Bruemmer F."/>
            <person name="Labrenz M."/>
            <person name="Spormann A.M."/>
            <person name="Op Den Camp H."/>
            <person name="Overmann J."/>
            <person name="Amann R."/>
            <person name="Jetten M.S.M."/>
            <person name="Mascher T."/>
            <person name="Medema M.H."/>
            <person name="Devos D.P."/>
            <person name="Kaster A.-K."/>
            <person name="Ovreas L."/>
            <person name="Rohde M."/>
            <person name="Galperin M.Y."/>
            <person name="Jogler C."/>
        </authorList>
    </citation>
    <scope>NUCLEOTIDE SEQUENCE [LARGE SCALE GENOMIC DNA]</scope>
    <source>
        <strain evidence="12 13">KOR42</strain>
    </source>
</reference>
<dbReference type="PANTHER" id="PTHR30040">
    <property type="entry name" value="THIAMINE BIOSYNTHESIS LIPOPROTEIN APBE"/>
    <property type="match status" value="1"/>
</dbReference>
<feature type="binding site" evidence="11">
    <location>
        <position position="312"/>
    </location>
    <ligand>
        <name>Mg(2+)</name>
        <dbReference type="ChEBI" id="CHEBI:18420"/>
    </ligand>
</feature>
<organism evidence="12 13">
    <name type="scientific">Thalassoglobus neptunius</name>
    <dbReference type="NCBI Taxonomy" id="1938619"/>
    <lineage>
        <taxon>Bacteria</taxon>
        <taxon>Pseudomonadati</taxon>
        <taxon>Planctomycetota</taxon>
        <taxon>Planctomycetia</taxon>
        <taxon>Planctomycetales</taxon>
        <taxon>Planctomycetaceae</taxon>
        <taxon>Thalassoglobus</taxon>
    </lineage>
</organism>
<accession>A0A5C5X4G2</accession>
<dbReference type="EC" id="2.7.1.180" evidence="1 10"/>
<evidence type="ECO:0000313" key="12">
    <source>
        <dbReference type="EMBL" id="TWT57022.1"/>
    </source>
</evidence>
<evidence type="ECO:0000256" key="2">
    <source>
        <dbReference type="ARBA" id="ARBA00016337"/>
    </source>
</evidence>
<evidence type="ECO:0000256" key="8">
    <source>
        <dbReference type="ARBA" id="ARBA00031306"/>
    </source>
</evidence>
<keyword evidence="5 10" id="KW-0479">Metal-binding</keyword>
<evidence type="ECO:0000256" key="5">
    <source>
        <dbReference type="ARBA" id="ARBA00022723"/>
    </source>
</evidence>
<evidence type="ECO:0000256" key="3">
    <source>
        <dbReference type="ARBA" id="ARBA00022630"/>
    </source>
</evidence>
<keyword evidence="12" id="KW-0449">Lipoprotein</keyword>
<dbReference type="PANTHER" id="PTHR30040:SF2">
    <property type="entry name" value="FAD:PROTEIN FMN TRANSFERASE"/>
    <property type="match status" value="1"/>
</dbReference>
<keyword evidence="7 10" id="KW-0460">Magnesium</keyword>
<gene>
    <name evidence="12" type="primary">apbE_2</name>
    <name evidence="12" type="ORF">KOR42_03790</name>
</gene>
<dbReference type="Proteomes" id="UP000317243">
    <property type="component" value="Unassembled WGS sequence"/>
</dbReference>
<evidence type="ECO:0000256" key="9">
    <source>
        <dbReference type="ARBA" id="ARBA00048540"/>
    </source>
</evidence>
<keyword evidence="13" id="KW-1185">Reference proteome</keyword>
<comment type="cofactor">
    <cofactor evidence="11">
        <name>Mg(2+)</name>
        <dbReference type="ChEBI" id="CHEBI:18420"/>
    </cofactor>
    <cofactor evidence="11">
        <name>Mn(2+)</name>
        <dbReference type="ChEBI" id="CHEBI:29035"/>
    </cofactor>
    <text evidence="11">Magnesium. Can also use manganese.</text>
</comment>
<feature type="binding site" evidence="11">
    <location>
        <position position="193"/>
    </location>
    <ligand>
        <name>Mg(2+)</name>
        <dbReference type="ChEBI" id="CHEBI:18420"/>
    </ligand>
</feature>
<keyword evidence="4 10" id="KW-0808">Transferase</keyword>
<evidence type="ECO:0000256" key="1">
    <source>
        <dbReference type="ARBA" id="ARBA00011955"/>
    </source>
</evidence>
<dbReference type="InterPro" id="IPR003374">
    <property type="entry name" value="ApbE-like_sf"/>
</dbReference>
<evidence type="ECO:0000256" key="4">
    <source>
        <dbReference type="ARBA" id="ARBA00022679"/>
    </source>
</evidence>
<dbReference type="Gene3D" id="3.10.520.10">
    <property type="entry name" value="ApbE-like domains"/>
    <property type="match status" value="1"/>
</dbReference>
<comment type="catalytic activity">
    <reaction evidence="9 10">
        <text>L-threonyl-[protein] + FAD = FMN-L-threonyl-[protein] + AMP + H(+)</text>
        <dbReference type="Rhea" id="RHEA:36847"/>
        <dbReference type="Rhea" id="RHEA-COMP:11060"/>
        <dbReference type="Rhea" id="RHEA-COMP:11061"/>
        <dbReference type="ChEBI" id="CHEBI:15378"/>
        <dbReference type="ChEBI" id="CHEBI:30013"/>
        <dbReference type="ChEBI" id="CHEBI:57692"/>
        <dbReference type="ChEBI" id="CHEBI:74257"/>
        <dbReference type="ChEBI" id="CHEBI:456215"/>
        <dbReference type="EC" id="2.7.1.180"/>
    </reaction>
</comment>
<dbReference type="SUPFAM" id="SSF143631">
    <property type="entry name" value="ApbE-like"/>
    <property type="match status" value="1"/>
</dbReference>
<evidence type="ECO:0000256" key="7">
    <source>
        <dbReference type="ARBA" id="ARBA00022842"/>
    </source>
</evidence>
<dbReference type="Pfam" id="PF02424">
    <property type="entry name" value="ApbE"/>
    <property type="match status" value="1"/>
</dbReference>
<evidence type="ECO:0000256" key="10">
    <source>
        <dbReference type="PIRNR" id="PIRNR006268"/>
    </source>
</evidence>
<dbReference type="RefSeq" id="WP_146506911.1">
    <property type="nucleotide sequence ID" value="NZ_SIHI01000001.1"/>
</dbReference>
<name>A0A5C5X4G2_9PLAN</name>